<proteinExistence type="predicted"/>
<reference evidence="1" key="1">
    <citation type="submission" date="2022-06" db="EMBL/GenBank/DDBJ databases">
        <authorList>
            <consortium name="SYNGENTA / RWTH Aachen University"/>
        </authorList>
    </citation>
    <scope>NUCLEOTIDE SEQUENCE</scope>
</reference>
<protein>
    <submittedName>
        <fullName evidence="1">Uncharacterized protein</fullName>
    </submittedName>
</protein>
<name>A0AAV0ACY0_PHAPC</name>
<organism evidence="1 2">
    <name type="scientific">Phakopsora pachyrhizi</name>
    <name type="common">Asian soybean rust disease fungus</name>
    <dbReference type="NCBI Taxonomy" id="170000"/>
    <lineage>
        <taxon>Eukaryota</taxon>
        <taxon>Fungi</taxon>
        <taxon>Dikarya</taxon>
        <taxon>Basidiomycota</taxon>
        <taxon>Pucciniomycotina</taxon>
        <taxon>Pucciniomycetes</taxon>
        <taxon>Pucciniales</taxon>
        <taxon>Phakopsoraceae</taxon>
        <taxon>Phakopsora</taxon>
    </lineage>
</organism>
<dbReference type="EMBL" id="CALTRL010000009">
    <property type="protein sequence ID" value="CAH7665845.1"/>
    <property type="molecule type" value="Genomic_DNA"/>
</dbReference>
<accession>A0AAV0ACY0</accession>
<keyword evidence="2" id="KW-1185">Reference proteome</keyword>
<comment type="caution">
    <text evidence="1">The sequence shown here is derived from an EMBL/GenBank/DDBJ whole genome shotgun (WGS) entry which is preliminary data.</text>
</comment>
<dbReference type="Proteomes" id="UP001153365">
    <property type="component" value="Unassembled WGS sequence"/>
</dbReference>
<gene>
    <name evidence="1" type="ORF">PPACK8108_LOCUS138</name>
</gene>
<dbReference type="AlphaFoldDB" id="A0AAV0ACY0"/>
<evidence type="ECO:0000313" key="1">
    <source>
        <dbReference type="EMBL" id="CAH7665845.1"/>
    </source>
</evidence>
<evidence type="ECO:0000313" key="2">
    <source>
        <dbReference type="Proteomes" id="UP001153365"/>
    </source>
</evidence>
<sequence length="66" mass="7426">MKLKMLQVMDSRTTTIDPIIQELATQVVNEDPDNAYQFDNPNAFYGPDNTEPCACVDYATKSLIQV</sequence>